<keyword evidence="1" id="KW-1133">Transmembrane helix</keyword>
<proteinExistence type="predicted"/>
<protein>
    <submittedName>
        <fullName evidence="2">Glucosyltransferase domain-containing protein</fullName>
    </submittedName>
</protein>
<feature type="transmembrane region" description="Helical" evidence="1">
    <location>
        <begin position="110"/>
        <end position="129"/>
    </location>
</feature>
<dbReference type="InterPro" id="IPR025686">
    <property type="entry name" value="Glucos_trans_II"/>
</dbReference>
<organism evidence="2 3">
    <name type="scientific">Candidatus Enterococcus ikei</name>
    <dbReference type="NCBI Taxonomy" id="2815326"/>
    <lineage>
        <taxon>Bacteria</taxon>
        <taxon>Bacillati</taxon>
        <taxon>Bacillota</taxon>
        <taxon>Bacilli</taxon>
        <taxon>Lactobacillales</taxon>
        <taxon>Enterococcaceae</taxon>
        <taxon>Enterococcus</taxon>
    </lineage>
</organism>
<sequence>MLTKKIPLIKDWAKENKSLLITTVLIYQVAILAIGLVAFPYIDDTARQLTGATDFARSYSRWGSEIASWLVQGSRHLTDMGLTTHILTGLILALSSVIVVYCLNNKKLELLPLIVSTIIGLNPWFLQSVSFRFDSPYMALSILFSIIPFLWWEKKSSTFFIVSVISIFLMCNTYQSSSGIYIIMVLALSLKELLSNKDPMSTFKKIAFSALAYISAMLIYVLETKFNPELADRGGHVVIASIKDIPQTFLTNSKMYLHRILEQSTKVWLALFIILILLFITTSILNSKLNKVKSIVFILLYLILGAVLSYGVFLIFPEKLALVAPRYAYGFGVFTSITFILLLNKLPANFINITTKVFVCLFCYYILSFPFVYASTLQYQKEAFEKQSLILADDLKDLIKPNIKAVYANTLFKDSPILINSVRNYSILKDLVPTNSEIYWPNQLLFKTYTGMKININQFKPKTFQKNPSELKLSNYYYDIYEKNDDLYIIVK</sequence>
<name>A0ABS3GYS6_9ENTE</name>
<evidence type="ECO:0000313" key="3">
    <source>
        <dbReference type="Proteomes" id="UP000664632"/>
    </source>
</evidence>
<evidence type="ECO:0000313" key="2">
    <source>
        <dbReference type="EMBL" id="MBO0440407.1"/>
    </source>
</evidence>
<gene>
    <name evidence="2" type="ORF">JZO69_08555</name>
</gene>
<comment type="caution">
    <text evidence="2">The sequence shown here is derived from an EMBL/GenBank/DDBJ whole genome shotgun (WGS) entry which is preliminary data.</text>
</comment>
<feature type="transmembrane region" description="Helical" evidence="1">
    <location>
        <begin position="20"/>
        <end position="42"/>
    </location>
</feature>
<keyword evidence="1" id="KW-0472">Membrane</keyword>
<dbReference type="Proteomes" id="UP000664632">
    <property type="component" value="Unassembled WGS sequence"/>
</dbReference>
<feature type="transmembrane region" description="Helical" evidence="1">
    <location>
        <begin position="327"/>
        <end position="344"/>
    </location>
</feature>
<accession>A0ABS3GYS6</accession>
<reference evidence="2 3" key="1">
    <citation type="submission" date="2021-03" db="EMBL/GenBank/DDBJ databases">
        <title>Enterococcal diversity collection.</title>
        <authorList>
            <person name="Gilmore M.S."/>
            <person name="Schwartzman J."/>
            <person name="Van Tyne D."/>
            <person name="Martin M."/>
            <person name="Earl A.M."/>
            <person name="Manson A.L."/>
            <person name="Straub T."/>
            <person name="Salamzade R."/>
            <person name="Saavedra J."/>
            <person name="Lebreton F."/>
            <person name="Prichula J."/>
            <person name="Schaufler K."/>
            <person name="Gaca A."/>
            <person name="Sgardioli B."/>
            <person name="Wagenaar J."/>
            <person name="Strong T."/>
        </authorList>
    </citation>
    <scope>NUCLEOTIDE SEQUENCE [LARGE SCALE GENOMIC DNA]</scope>
    <source>
        <strain evidence="2 3">DIV0869a</strain>
    </source>
</reference>
<keyword evidence="1" id="KW-0812">Transmembrane</keyword>
<dbReference type="EMBL" id="JAFLWD010000019">
    <property type="protein sequence ID" value="MBO0440407.1"/>
    <property type="molecule type" value="Genomic_DNA"/>
</dbReference>
<dbReference type="Pfam" id="PF14264">
    <property type="entry name" value="Glucos_trans_II"/>
    <property type="match status" value="1"/>
</dbReference>
<feature type="transmembrane region" description="Helical" evidence="1">
    <location>
        <begin position="82"/>
        <end position="103"/>
    </location>
</feature>
<feature type="transmembrane region" description="Helical" evidence="1">
    <location>
        <begin position="350"/>
        <end position="373"/>
    </location>
</feature>
<dbReference type="RefSeq" id="WP_207112467.1">
    <property type="nucleotide sequence ID" value="NZ_JAFLWD010000019.1"/>
</dbReference>
<keyword evidence="3" id="KW-1185">Reference proteome</keyword>
<feature type="transmembrane region" description="Helical" evidence="1">
    <location>
        <begin position="295"/>
        <end position="315"/>
    </location>
</feature>
<feature type="transmembrane region" description="Helical" evidence="1">
    <location>
        <begin position="206"/>
        <end position="223"/>
    </location>
</feature>
<feature type="transmembrane region" description="Helical" evidence="1">
    <location>
        <begin position="267"/>
        <end position="289"/>
    </location>
</feature>
<evidence type="ECO:0000256" key="1">
    <source>
        <dbReference type="SAM" id="Phobius"/>
    </source>
</evidence>
<feature type="transmembrane region" description="Helical" evidence="1">
    <location>
        <begin position="135"/>
        <end position="152"/>
    </location>
</feature>
<feature type="transmembrane region" description="Helical" evidence="1">
    <location>
        <begin position="159"/>
        <end position="186"/>
    </location>
</feature>